<evidence type="ECO:0000256" key="1">
    <source>
        <dbReference type="SAM" id="Coils"/>
    </source>
</evidence>
<reference evidence="3" key="1">
    <citation type="journal article" date="2015" name="Nature">
        <title>Complex archaea that bridge the gap between prokaryotes and eukaryotes.</title>
        <authorList>
            <person name="Spang A."/>
            <person name="Saw J.H."/>
            <person name="Jorgensen S.L."/>
            <person name="Zaremba-Niedzwiedzka K."/>
            <person name="Martijn J."/>
            <person name="Lind A.E."/>
            <person name="van Eijk R."/>
            <person name="Schleper C."/>
            <person name="Guy L."/>
            <person name="Ettema T.J."/>
        </authorList>
    </citation>
    <scope>NUCLEOTIDE SEQUENCE</scope>
</reference>
<proteinExistence type="predicted"/>
<keyword evidence="2" id="KW-0812">Transmembrane</keyword>
<keyword evidence="2" id="KW-0472">Membrane</keyword>
<protein>
    <submittedName>
        <fullName evidence="3">Uncharacterized protein</fullName>
    </submittedName>
</protein>
<keyword evidence="1" id="KW-0175">Coiled coil</keyword>
<evidence type="ECO:0000256" key="2">
    <source>
        <dbReference type="SAM" id="Phobius"/>
    </source>
</evidence>
<accession>A0A0F8X2L2</accession>
<feature type="non-terminal residue" evidence="3">
    <location>
        <position position="1"/>
    </location>
</feature>
<dbReference type="EMBL" id="LAZR01061562">
    <property type="protein sequence ID" value="KKK63342.1"/>
    <property type="molecule type" value="Genomic_DNA"/>
</dbReference>
<name>A0A0F8X2L2_9ZZZZ</name>
<keyword evidence="2" id="KW-1133">Transmembrane helix</keyword>
<organism evidence="3">
    <name type="scientific">marine sediment metagenome</name>
    <dbReference type="NCBI Taxonomy" id="412755"/>
    <lineage>
        <taxon>unclassified sequences</taxon>
        <taxon>metagenomes</taxon>
        <taxon>ecological metagenomes</taxon>
    </lineage>
</organism>
<feature type="coiled-coil region" evidence="1">
    <location>
        <begin position="64"/>
        <end position="91"/>
    </location>
</feature>
<sequence length="183" mass="21086">LSDDGYETNMLFAPCNFLNMGSPLYDLPVLIVKDAVGKSELFFKAKTTAEDLTKQKDELIRKEIFKLREKERRHEEQIDELEIESEGARRMYHTLKYKMLNRAPYASKEEFEKFEKKEMGKINPFGSINYRRILTGIIIMIIVALIIVAVGFVFVRFIIPQSTPVEVPPDIAGLLFDTFRGGT</sequence>
<comment type="caution">
    <text evidence="3">The sequence shown here is derived from an EMBL/GenBank/DDBJ whole genome shotgun (WGS) entry which is preliminary data.</text>
</comment>
<feature type="transmembrane region" description="Helical" evidence="2">
    <location>
        <begin position="133"/>
        <end position="159"/>
    </location>
</feature>
<evidence type="ECO:0000313" key="3">
    <source>
        <dbReference type="EMBL" id="KKK63342.1"/>
    </source>
</evidence>
<dbReference type="AlphaFoldDB" id="A0A0F8X2L2"/>
<gene>
    <name evidence="3" type="ORF">LCGC14_2995240</name>
</gene>